<dbReference type="Proteomes" id="UP000218022">
    <property type="component" value="Unassembled WGS sequence"/>
</dbReference>
<evidence type="ECO:0000256" key="1">
    <source>
        <dbReference type="SAM" id="MobiDB-lite"/>
    </source>
</evidence>
<sequence length="150" mass="16828">MLDDPSVPERLLQTDEEPMSDDEMKEVDSESAILHFLSETHRLHDSCITSVEFNDGRFVDQSGSMYCGLGDQASLTLRIDSQIGKPPARFRLMFTGVSRFDYNHDSATDGLILSCAVSINEGLVRFECNEWDSNPRPLVLAKAFKYCSVV</sequence>
<organism evidence="2 3">
    <name type="scientific">Paraburkholderia acidicola</name>
    <dbReference type="NCBI Taxonomy" id="1912599"/>
    <lineage>
        <taxon>Bacteria</taxon>
        <taxon>Pseudomonadati</taxon>
        <taxon>Pseudomonadota</taxon>
        <taxon>Betaproteobacteria</taxon>
        <taxon>Burkholderiales</taxon>
        <taxon>Burkholderiaceae</taxon>
        <taxon>Paraburkholderia</taxon>
    </lineage>
</organism>
<dbReference type="EMBL" id="MTZV01000004">
    <property type="protein sequence ID" value="PCE26264.1"/>
    <property type="molecule type" value="Genomic_DNA"/>
</dbReference>
<proteinExistence type="predicted"/>
<accession>A0A2A4F107</accession>
<comment type="caution">
    <text evidence="2">The sequence shown here is derived from an EMBL/GenBank/DDBJ whole genome shotgun (WGS) entry which is preliminary data.</text>
</comment>
<gene>
    <name evidence="2" type="ORF">BWP39_17235</name>
</gene>
<evidence type="ECO:0000313" key="3">
    <source>
        <dbReference type="Proteomes" id="UP000218022"/>
    </source>
</evidence>
<evidence type="ECO:0000313" key="2">
    <source>
        <dbReference type="EMBL" id="PCE26264.1"/>
    </source>
</evidence>
<dbReference type="AlphaFoldDB" id="A0A2A4F107"/>
<feature type="region of interest" description="Disordered" evidence="1">
    <location>
        <begin position="1"/>
        <end position="22"/>
    </location>
</feature>
<protein>
    <submittedName>
        <fullName evidence="2">Uncharacterized protein</fullName>
    </submittedName>
</protein>
<reference evidence="2 3" key="1">
    <citation type="submission" date="2017-01" db="EMBL/GenBank/DDBJ databases">
        <title>Whole-Genome Shotgun Sequencing of Two beta-Proteobacterial Species in Search of the Bulgecin Biosynthetic Cluster.</title>
        <authorList>
            <person name="Horsman M.E."/>
            <person name="Marous D.R."/>
            <person name="Li R."/>
            <person name="Oliver R.A."/>
            <person name="Byun B."/>
            <person name="Emrich S.J."/>
            <person name="Boggess B."/>
            <person name="Townsend C.A."/>
            <person name="Mobashery S."/>
        </authorList>
    </citation>
    <scope>NUCLEOTIDE SEQUENCE [LARGE SCALE GENOMIC DNA]</scope>
    <source>
        <strain evidence="2 3">ATCC 31363</strain>
    </source>
</reference>
<name>A0A2A4F107_9BURK</name>